<name>A0A4R7V5F7_9PSEU</name>
<reference evidence="2 3" key="1">
    <citation type="submission" date="2019-03" db="EMBL/GenBank/DDBJ databases">
        <title>Genomic Encyclopedia of Archaeal and Bacterial Type Strains, Phase II (KMG-II): from individual species to whole genera.</title>
        <authorList>
            <person name="Goeker M."/>
        </authorList>
    </citation>
    <scope>NUCLEOTIDE SEQUENCE [LARGE SCALE GENOMIC DNA]</scope>
    <source>
        <strain evidence="2 3">DSM 45499</strain>
    </source>
</reference>
<evidence type="ECO:0000313" key="2">
    <source>
        <dbReference type="EMBL" id="TDV44170.1"/>
    </source>
</evidence>
<dbReference type="EMBL" id="SOCP01000014">
    <property type="protein sequence ID" value="TDV44170.1"/>
    <property type="molecule type" value="Genomic_DNA"/>
</dbReference>
<dbReference type="InterPro" id="IPR027417">
    <property type="entry name" value="P-loop_NTPase"/>
</dbReference>
<sequence length="283" mass="29487">MLIAIGSLKNAPGVTTWSLALAARWPHPMRSVLVECDPSGGSIAARFRLAQTPGLASLTAATRRDGHPHLLWSHVQQLPNGLPVVCAPEGAQFTHAALAALLASHPTSALRAAALPNTAVIADCGRLTPDSPAMAIAREADHVLLLTRPRADDLGQLAAALTMVDLWSLRPRLLLAGAGHSPTEITHELGIPVAGSVPHDPAGARALAGYADPHQGSRRSPHRSRIGRAALTVANVLLTPPADRPRTQPTPVERRVSPTDLPGLAPLISPATTNPTPGNGQEL</sequence>
<protein>
    <recommendedName>
        <fullName evidence="4">MinD-like ATPase involved in chromosome partitioning or flagellar assembly</fullName>
    </recommendedName>
</protein>
<accession>A0A4R7V5F7</accession>
<feature type="region of interest" description="Disordered" evidence="1">
    <location>
        <begin position="238"/>
        <end position="283"/>
    </location>
</feature>
<organism evidence="2 3">
    <name type="scientific">Actinophytocola oryzae</name>
    <dbReference type="NCBI Taxonomy" id="502181"/>
    <lineage>
        <taxon>Bacteria</taxon>
        <taxon>Bacillati</taxon>
        <taxon>Actinomycetota</taxon>
        <taxon>Actinomycetes</taxon>
        <taxon>Pseudonocardiales</taxon>
        <taxon>Pseudonocardiaceae</taxon>
    </lineage>
</organism>
<dbReference type="SUPFAM" id="SSF52540">
    <property type="entry name" value="P-loop containing nucleoside triphosphate hydrolases"/>
    <property type="match status" value="1"/>
</dbReference>
<evidence type="ECO:0008006" key="4">
    <source>
        <dbReference type="Google" id="ProtNLM"/>
    </source>
</evidence>
<proteinExistence type="predicted"/>
<evidence type="ECO:0000313" key="3">
    <source>
        <dbReference type="Proteomes" id="UP000294927"/>
    </source>
</evidence>
<dbReference type="AlphaFoldDB" id="A0A4R7V5F7"/>
<feature type="compositionally biased region" description="Polar residues" evidence="1">
    <location>
        <begin position="270"/>
        <end position="283"/>
    </location>
</feature>
<gene>
    <name evidence="2" type="ORF">CLV71_11479</name>
</gene>
<dbReference type="Proteomes" id="UP000294927">
    <property type="component" value="Unassembled WGS sequence"/>
</dbReference>
<comment type="caution">
    <text evidence="2">The sequence shown here is derived from an EMBL/GenBank/DDBJ whole genome shotgun (WGS) entry which is preliminary data.</text>
</comment>
<evidence type="ECO:0000256" key="1">
    <source>
        <dbReference type="SAM" id="MobiDB-lite"/>
    </source>
</evidence>
<keyword evidence="3" id="KW-1185">Reference proteome</keyword>
<dbReference type="Gene3D" id="3.40.50.300">
    <property type="entry name" value="P-loop containing nucleotide triphosphate hydrolases"/>
    <property type="match status" value="1"/>
</dbReference>